<dbReference type="Pfam" id="PF14759">
    <property type="entry name" value="Reductase_C"/>
    <property type="match status" value="1"/>
</dbReference>
<keyword evidence="8" id="KW-1185">Reference proteome</keyword>
<dbReference type="InterPro" id="IPR036188">
    <property type="entry name" value="FAD/NAD-bd_sf"/>
</dbReference>
<dbReference type="SUPFAM" id="SSF51905">
    <property type="entry name" value="FAD/NAD(P)-binding domain"/>
    <property type="match status" value="2"/>
</dbReference>
<dbReference type="PRINTS" id="PR00368">
    <property type="entry name" value="FADPNR"/>
</dbReference>
<feature type="domain" description="Reductase C-terminal" evidence="6">
    <location>
        <begin position="383"/>
        <end position="455"/>
    </location>
</feature>
<dbReference type="PANTHER" id="PTHR43557:SF2">
    <property type="entry name" value="RIESKE DOMAIN-CONTAINING PROTEIN-RELATED"/>
    <property type="match status" value="1"/>
</dbReference>
<feature type="domain" description="FAD/NAD(P)-binding" evidence="5">
    <location>
        <begin position="55"/>
        <end position="360"/>
    </location>
</feature>
<dbReference type="GO" id="GO:0005737">
    <property type="term" value="C:cytoplasm"/>
    <property type="evidence" value="ECO:0007669"/>
    <property type="project" value="TreeGrafter"/>
</dbReference>
<evidence type="ECO:0000259" key="5">
    <source>
        <dbReference type="Pfam" id="PF07992"/>
    </source>
</evidence>
<dbReference type="InterPro" id="IPR016156">
    <property type="entry name" value="FAD/NAD-linked_Rdtase_dimer_sf"/>
</dbReference>
<evidence type="ECO:0000256" key="1">
    <source>
        <dbReference type="ARBA" id="ARBA00001974"/>
    </source>
</evidence>
<keyword evidence="4" id="KW-0560">Oxidoreductase</keyword>
<organism evidence="7 8">
    <name type="scientific">Planotetraspora kaengkrachanensis</name>
    <dbReference type="NCBI Taxonomy" id="575193"/>
    <lineage>
        <taxon>Bacteria</taxon>
        <taxon>Bacillati</taxon>
        <taxon>Actinomycetota</taxon>
        <taxon>Actinomycetes</taxon>
        <taxon>Streptosporangiales</taxon>
        <taxon>Streptosporangiaceae</taxon>
        <taxon>Planotetraspora</taxon>
    </lineage>
</organism>
<evidence type="ECO:0000259" key="6">
    <source>
        <dbReference type="Pfam" id="PF14759"/>
    </source>
</evidence>
<dbReference type="SUPFAM" id="SSF55424">
    <property type="entry name" value="FAD/NAD-linked reductases, dimerisation (C-terminal) domain"/>
    <property type="match status" value="1"/>
</dbReference>
<evidence type="ECO:0000313" key="8">
    <source>
        <dbReference type="Proteomes" id="UP000630097"/>
    </source>
</evidence>
<name>A0A8J3PT96_9ACTN</name>
<gene>
    <name evidence="7" type="primary">hcaD_3</name>
    <name evidence="7" type="ORF">Pka01_32150</name>
</gene>
<dbReference type="Gene3D" id="3.50.50.60">
    <property type="entry name" value="FAD/NAD(P)-binding domain"/>
    <property type="match status" value="2"/>
</dbReference>
<dbReference type="PANTHER" id="PTHR43557">
    <property type="entry name" value="APOPTOSIS-INDUCING FACTOR 1"/>
    <property type="match status" value="1"/>
</dbReference>
<evidence type="ECO:0000313" key="7">
    <source>
        <dbReference type="EMBL" id="GIG80088.1"/>
    </source>
</evidence>
<dbReference type="PRINTS" id="PR00411">
    <property type="entry name" value="PNDRDTASEI"/>
</dbReference>
<dbReference type="GO" id="GO:0016651">
    <property type="term" value="F:oxidoreductase activity, acting on NAD(P)H"/>
    <property type="evidence" value="ECO:0007669"/>
    <property type="project" value="TreeGrafter"/>
</dbReference>
<dbReference type="Pfam" id="PF07992">
    <property type="entry name" value="Pyr_redox_2"/>
    <property type="match status" value="1"/>
</dbReference>
<comment type="cofactor">
    <cofactor evidence="1">
        <name>FAD</name>
        <dbReference type="ChEBI" id="CHEBI:57692"/>
    </cofactor>
</comment>
<dbReference type="Proteomes" id="UP000630097">
    <property type="component" value="Unassembled WGS sequence"/>
</dbReference>
<keyword evidence="3" id="KW-0274">FAD</keyword>
<accession>A0A8J3PT96</accession>
<evidence type="ECO:0000256" key="4">
    <source>
        <dbReference type="ARBA" id="ARBA00023002"/>
    </source>
</evidence>
<dbReference type="InterPro" id="IPR028202">
    <property type="entry name" value="Reductase_C"/>
</dbReference>
<evidence type="ECO:0000256" key="3">
    <source>
        <dbReference type="ARBA" id="ARBA00022827"/>
    </source>
</evidence>
<keyword evidence="2" id="KW-0285">Flavoprotein</keyword>
<dbReference type="EMBL" id="BONV01000012">
    <property type="protein sequence ID" value="GIG80088.1"/>
    <property type="molecule type" value="Genomic_DNA"/>
</dbReference>
<dbReference type="InterPro" id="IPR023753">
    <property type="entry name" value="FAD/NAD-binding_dom"/>
</dbReference>
<proteinExistence type="predicted"/>
<sequence>MPHAESLMYSGDADRDQVLRAAAACPVQAVLVDEDTVLGRPEGPATPHGDTPVGRIVIVGASLTGLRAAATLRREGYRGALTMIGDEPGEPYDRPPLSKQALTGRSATLDTSLPRRIELDAEWMRGVAAVGVDLDHRRVHLADGRAVEYDRLLIATGVRARPWPNPQEAALDGVVVLRTRQDAEDLRRRLAARPRVLVIGGGFTGSEIASVCRELDLRVTLAERGPAPLQGALGKVIGQIAADMQRDHGVDLRCGVTVTALEGDREGRLCRARLSDGSVLDVELAVAALGSVCNVDWLEGSGLAAGPWGVGCDAGCRVFNANGMVRDDVFVAGDVARFPHPVYGYRFLTLEHWGNAVGQARVAAHNMISAPADRQPHLALPVFWSAQFGVNIKAVGVPAFSDEVVIAQGSVAERRFVAVYGHRGRISAAVTFDQAMWLDFYRDLIEKAAPFPPDADMVGRQAEMRPVPAGIAVRAPAIQDATVVVTGDDLEGRRATLLGAHGSGETVR</sequence>
<reference evidence="7 8" key="1">
    <citation type="submission" date="2021-01" db="EMBL/GenBank/DDBJ databases">
        <title>Whole genome shotgun sequence of Planotetraspora kaengkrachanensis NBRC 104272.</title>
        <authorList>
            <person name="Komaki H."/>
            <person name="Tamura T."/>
        </authorList>
    </citation>
    <scope>NUCLEOTIDE SEQUENCE [LARGE SCALE GENOMIC DNA]</scope>
    <source>
        <strain evidence="7 8">NBRC 104272</strain>
    </source>
</reference>
<dbReference type="InterPro" id="IPR050446">
    <property type="entry name" value="FAD-oxidoreductase/Apoptosis"/>
</dbReference>
<dbReference type="AlphaFoldDB" id="A0A8J3PT96"/>
<comment type="caution">
    <text evidence="7">The sequence shown here is derived from an EMBL/GenBank/DDBJ whole genome shotgun (WGS) entry which is preliminary data.</text>
</comment>
<evidence type="ECO:0000256" key="2">
    <source>
        <dbReference type="ARBA" id="ARBA00022630"/>
    </source>
</evidence>
<protein>
    <submittedName>
        <fullName evidence="7">Pyridine nucleotide-disulfide oxidoreductase</fullName>
    </submittedName>
</protein>
<dbReference type="Gene3D" id="3.30.390.30">
    <property type="match status" value="1"/>
</dbReference>